<name>A0A816PGB3_BRANA</name>
<reference evidence="2" key="1">
    <citation type="submission" date="2021-01" db="EMBL/GenBank/DDBJ databases">
        <authorList>
            <consortium name="Genoscope - CEA"/>
            <person name="William W."/>
        </authorList>
    </citation>
    <scope>NUCLEOTIDE SEQUENCE</scope>
</reference>
<feature type="transmembrane region" description="Helical" evidence="1">
    <location>
        <begin position="25"/>
        <end position="45"/>
    </location>
</feature>
<dbReference type="AlphaFoldDB" id="A0A816PGB3"/>
<evidence type="ECO:0000256" key="1">
    <source>
        <dbReference type="SAM" id="Phobius"/>
    </source>
</evidence>
<keyword evidence="1" id="KW-1133">Transmembrane helix</keyword>
<proteinExistence type="predicted"/>
<organism evidence="2">
    <name type="scientific">Brassica napus</name>
    <name type="common">Rape</name>
    <dbReference type="NCBI Taxonomy" id="3708"/>
    <lineage>
        <taxon>Eukaryota</taxon>
        <taxon>Viridiplantae</taxon>
        <taxon>Streptophyta</taxon>
        <taxon>Embryophyta</taxon>
        <taxon>Tracheophyta</taxon>
        <taxon>Spermatophyta</taxon>
        <taxon>Magnoliopsida</taxon>
        <taxon>eudicotyledons</taxon>
        <taxon>Gunneridae</taxon>
        <taxon>Pentapetalae</taxon>
        <taxon>rosids</taxon>
        <taxon>malvids</taxon>
        <taxon>Brassicales</taxon>
        <taxon>Brassicaceae</taxon>
        <taxon>Brassiceae</taxon>
        <taxon>Brassica</taxon>
    </lineage>
</organism>
<dbReference type="EMBL" id="HG994363">
    <property type="protein sequence ID" value="CAF2048302.1"/>
    <property type="molecule type" value="Genomic_DNA"/>
</dbReference>
<gene>
    <name evidence="2" type="ORF">DARMORV10_A09P50580.1</name>
</gene>
<sequence length="51" mass="5766">MVIGLLWCLFDRATTNEEDPGRIHIILATIGLVYVVQHVSKYVVIRTAIKV</sequence>
<accession>A0A816PGB3</accession>
<keyword evidence="1" id="KW-0812">Transmembrane</keyword>
<dbReference type="Proteomes" id="UP001295469">
    <property type="component" value="Chromosome A09"/>
</dbReference>
<evidence type="ECO:0000313" key="2">
    <source>
        <dbReference type="EMBL" id="CAF2048302.1"/>
    </source>
</evidence>
<keyword evidence="1" id="KW-0472">Membrane</keyword>
<protein>
    <submittedName>
        <fullName evidence="2">(rape) hypothetical protein</fullName>
    </submittedName>
</protein>